<evidence type="ECO:0000313" key="2">
    <source>
        <dbReference type="Proteomes" id="UP000015527"/>
    </source>
</evidence>
<dbReference type="EMBL" id="ATHL01000075">
    <property type="protein sequence ID" value="EQB15878.1"/>
    <property type="molecule type" value="Genomic_DNA"/>
</dbReference>
<keyword evidence="2" id="KW-1185">Reference proteome</keyword>
<dbReference type="AlphaFoldDB" id="T0HUQ5"/>
<protein>
    <submittedName>
        <fullName evidence="1">Uncharacterized protein</fullName>
    </submittedName>
</protein>
<dbReference type="PATRIC" id="fig|1096930.3.peg.2128"/>
<dbReference type="OrthoDB" id="8421424at2"/>
<organism evidence="1 2">
    <name type="scientific">Novosphingobium lindaniclasticum LE124</name>
    <dbReference type="NCBI Taxonomy" id="1096930"/>
    <lineage>
        <taxon>Bacteria</taxon>
        <taxon>Pseudomonadati</taxon>
        <taxon>Pseudomonadota</taxon>
        <taxon>Alphaproteobacteria</taxon>
        <taxon>Sphingomonadales</taxon>
        <taxon>Sphingomonadaceae</taxon>
        <taxon>Novosphingobium</taxon>
    </lineage>
</organism>
<name>T0HUQ5_9SPHN</name>
<proteinExistence type="predicted"/>
<accession>T0HUQ5</accession>
<reference evidence="1 2" key="1">
    <citation type="journal article" date="2013" name="Genome Announc.">
        <title>Genome Sequence of Novosphingobium lindaniclasticum LE124T, Isolated from a Hexachlorocyclohexane Dumpsite.</title>
        <authorList>
            <person name="Saxena A."/>
            <person name="Nayyar N."/>
            <person name="Sangwan N."/>
            <person name="Kumari R."/>
            <person name="Khurana J.P."/>
            <person name="Lal R."/>
        </authorList>
    </citation>
    <scope>NUCLEOTIDE SEQUENCE [LARGE SCALE GENOMIC DNA]</scope>
    <source>
        <strain evidence="1 2">LE124</strain>
    </source>
</reference>
<dbReference type="RefSeq" id="WP_021233996.1">
    <property type="nucleotide sequence ID" value="NZ_ATHL01000075.1"/>
</dbReference>
<gene>
    <name evidence="1" type="ORF">L284_10735</name>
</gene>
<evidence type="ECO:0000313" key="1">
    <source>
        <dbReference type="EMBL" id="EQB15878.1"/>
    </source>
</evidence>
<sequence length="88" mass="9313">MTPIERGMQALAASLGSGNPDALDGAAREKLAAAARAVLEALREPDELMMESGAEIVRHVGNGESEEAYRNDAANTWRFMIAAALAQD</sequence>
<comment type="caution">
    <text evidence="1">The sequence shown here is derived from an EMBL/GenBank/DDBJ whole genome shotgun (WGS) entry which is preliminary data.</text>
</comment>
<dbReference type="Proteomes" id="UP000015527">
    <property type="component" value="Unassembled WGS sequence"/>
</dbReference>
<dbReference type="eggNOG" id="ENOG5031074">
    <property type="taxonomic scope" value="Bacteria"/>
</dbReference>